<evidence type="ECO:0000313" key="2">
    <source>
        <dbReference type="EMBL" id="MDO6425348.1"/>
    </source>
</evidence>
<keyword evidence="1" id="KW-0472">Membrane</keyword>
<reference evidence="2" key="1">
    <citation type="submission" date="2023-07" db="EMBL/GenBank/DDBJ databases">
        <title>Genome content predicts the carbon catabolic preferences of heterotrophic bacteria.</title>
        <authorList>
            <person name="Gralka M."/>
        </authorList>
    </citation>
    <scope>NUCLEOTIDE SEQUENCE</scope>
    <source>
        <strain evidence="2">I3M17_2</strain>
    </source>
</reference>
<proteinExistence type="predicted"/>
<accession>A0AAW7XF62</accession>
<evidence type="ECO:0000313" key="3">
    <source>
        <dbReference type="Proteomes" id="UP001169760"/>
    </source>
</evidence>
<protein>
    <submittedName>
        <fullName evidence="2">Uncharacterized protein</fullName>
    </submittedName>
</protein>
<feature type="transmembrane region" description="Helical" evidence="1">
    <location>
        <begin position="7"/>
        <end position="29"/>
    </location>
</feature>
<comment type="caution">
    <text evidence="2">The sequence shown here is derived from an EMBL/GenBank/DDBJ whole genome shotgun (WGS) entry which is preliminary data.</text>
</comment>
<keyword evidence="1" id="KW-1133">Transmembrane helix</keyword>
<gene>
    <name evidence="2" type="ORF">Q4521_22945</name>
</gene>
<name>A0AAW7XF62_9GAMM</name>
<feature type="transmembrane region" description="Helical" evidence="1">
    <location>
        <begin position="49"/>
        <end position="66"/>
    </location>
</feature>
<dbReference type="RefSeq" id="WP_303494862.1">
    <property type="nucleotide sequence ID" value="NZ_JAUOPB010000667.1"/>
</dbReference>
<dbReference type="Proteomes" id="UP001169760">
    <property type="component" value="Unassembled WGS sequence"/>
</dbReference>
<keyword evidence="1" id="KW-0812">Transmembrane</keyword>
<evidence type="ECO:0000256" key="1">
    <source>
        <dbReference type="SAM" id="Phobius"/>
    </source>
</evidence>
<organism evidence="2 3">
    <name type="scientific">Saccharophagus degradans</name>
    <dbReference type="NCBI Taxonomy" id="86304"/>
    <lineage>
        <taxon>Bacteria</taxon>
        <taxon>Pseudomonadati</taxon>
        <taxon>Pseudomonadota</taxon>
        <taxon>Gammaproteobacteria</taxon>
        <taxon>Cellvibrionales</taxon>
        <taxon>Cellvibrionaceae</taxon>
        <taxon>Saccharophagus</taxon>
    </lineage>
</organism>
<feature type="non-terminal residue" evidence="2">
    <location>
        <position position="1"/>
    </location>
</feature>
<feature type="non-terminal residue" evidence="2">
    <location>
        <position position="77"/>
    </location>
</feature>
<dbReference type="EMBL" id="JAUOPB010000667">
    <property type="protein sequence ID" value="MDO6425348.1"/>
    <property type="molecule type" value="Genomic_DNA"/>
</dbReference>
<sequence length="77" mass="8772">QIYYMQYLYVSPAVLSPAFSFGAAAAWLWNNKRDDFTAYYQRYKKLFLIGSYAAIAIIADISSVNINQPKANTVTYT</sequence>
<dbReference type="AlphaFoldDB" id="A0AAW7XF62"/>